<dbReference type="InterPro" id="IPR003280">
    <property type="entry name" value="2pore_dom_K_chnl"/>
</dbReference>
<dbReference type="PANTHER" id="PTHR11003">
    <property type="entry name" value="POTASSIUM CHANNEL, SUBFAMILY K"/>
    <property type="match status" value="1"/>
</dbReference>
<feature type="region of interest" description="Disordered" evidence="9">
    <location>
        <begin position="523"/>
        <end position="569"/>
    </location>
</feature>
<feature type="transmembrane region" description="Helical" evidence="10">
    <location>
        <begin position="431"/>
        <end position="451"/>
    </location>
</feature>
<evidence type="ECO:0000256" key="1">
    <source>
        <dbReference type="ARBA" id="ARBA00004141"/>
    </source>
</evidence>
<keyword evidence="6 10" id="KW-0472">Membrane</keyword>
<sequence>MSPPQRAGRDGDAHGNTDPESQLNEPYSHGKPKIDNDKAHLQPTRWWFLSSVFPMVAGTLGPVASAFSICALVAPWRQKLVSEDPDEAIYVGDPVWLTAINAVQLAIALISNLFLLFNMARRIRFGIAQPITIVGWYFSAIVLVCLLCTGAGPLTEDLDFPKDDLIWSQSFYYGIWAAILYFIIATIMSITFWGALKGHYPKDFILTMSQRTLMLQTISLLLYLHVGALVFSKIEGWGYLDTVYWADVTLFTVGFGDFTPTTNLGRALMIPYAIVGIISLGLVIGSVRNLTMDGGKRRVLARMEEKRRRRTLRTIARRGNDDILEPIEDGVDLPREPTDKSLSNEYERRKAEFALMRKIQAMTSTRRKWMALGISAFVWLVFWMVGAVVFMHAEKRWQDWSYFDSFYFCFIAYTTIGYGDFTPVSNAGKAFFVFWSLMALPTITVLISHAGDTVVKIIRDSTIRLGNVTILPGEEDYMASFKHLISRMTLGKFFHTHYDTETPLVVDSKRHHLQRLASVMEELNEDDLSEQEREDAEESERDEQEELRGRPKQPRRESHASSFTTKVRRSLSKLRNAEHKLPTGADFHFLLISEIRAVAKHLKESKTHNYSFDEWAWYLKLIGEDEHNPQTHGKAKVKGTNQGSSDTTESASGEVSKWSWVGHRNPLMGSQGESEWILEKLVERLQECLSAESRRQRKKHKEH</sequence>
<feature type="transmembrane region" description="Helical" evidence="10">
    <location>
        <begin position="369"/>
        <end position="393"/>
    </location>
</feature>
<dbReference type="Pfam" id="PF07885">
    <property type="entry name" value="Ion_trans_2"/>
    <property type="match status" value="2"/>
</dbReference>
<feature type="compositionally biased region" description="Polar residues" evidence="9">
    <location>
        <begin position="639"/>
        <end position="653"/>
    </location>
</feature>
<feature type="transmembrane region" description="Helical" evidence="10">
    <location>
        <begin position="131"/>
        <end position="152"/>
    </location>
</feature>
<evidence type="ECO:0000256" key="2">
    <source>
        <dbReference type="ARBA" id="ARBA00022448"/>
    </source>
</evidence>
<feature type="transmembrane region" description="Helical" evidence="10">
    <location>
        <begin position="94"/>
        <end position="119"/>
    </location>
</feature>
<accession>A0A024SHC3</accession>
<feature type="transmembrane region" description="Helical" evidence="10">
    <location>
        <begin position="172"/>
        <end position="193"/>
    </location>
</feature>
<evidence type="ECO:0000313" key="13">
    <source>
        <dbReference type="Proteomes" id="UP000024376"/>
    </source>
</evidence>
<evidence type="ECO:0000256" key="4">
    <source>
        <dbReference type="ARBA" id="ARBA00022989"/>
    </source>
</evidence>
<dbReference type="Gene3D" id="1.10.287.70">
    <property type="match status" value="2"/>
</dbReference>
<keyword evidence="2 8" id="KW-0813">Transport</keyword>
<protein>
    <submittedName>
        <fullName evidence="12">Voltage-gated potassium channel</fullName>
    </submittedName>
</protein>
<feature type="transmembrane region" description="Helical" evidence="10">
    <location>
        <begin position="405"/>
        <end position="424"/>
    </location>
</feature>
<evidence type="ECO:0000256" key="9">
    <source>
        <dbReference type="SAM" id="MobiDB-lite"/>
    </source>
</evidence>
<comment type="similarity">
    <text evidence="8">Belongs to the two pore domain potassium channel (TC 1.A.1.8) family.</text>
</comment>
<keyword evidence="4 10" id="KW-1133">Transmembrane helix</keyword>
<reference evidence="13" key="1">
    <citation type="journal article" date="2013" name="Ind. Biotechnol.">
        <title>Comparative genomics analysis of Trichoderma reesei strains.</title>
        <authorList>
            <person name="Koike H."/>
            <person name="Aerts A."/>
            <person name="LaButti K."/>
            <person name="Grigoriev I.V."/>
            <person name="Baker S.E."/>
        </authorList>
    </citation>
    <scope>NUCLEOTIDE SEQUENCE [LARGE SCALE GENOMIC DNA]</scope>
    <source>
        <strain evidence="13">ATCC 56765 / BCRC 32924 / NRRL 11460 / Rut C-30</strain>
    </source>
</reference>
<comment type="subcellular location">
    <subcellularLocation>
        <location evidence="1">Membrane</location>
        <topology evidence="1">Multi-pass membrane protein</topology>
    </subcellularLocation>
</comment>
<keyword evidence="5 8" id="KW-0406">Ion transport</keyword>
<feature type="compositionally biased region" description="Basic and acidic residues" evidence="9">
    <location>
        <begin position="7"/>
        <end position="17"/>
    </location>
</feature>
<feature type="transmembrane region" description="Helical" evidence="10">
    <location>
        <begin position="46"/>
        <end position="74"/>
    </location>
</feature>
<proteinExistence type="inferred from homology"/>
<feature type="compositionally biased region" description="Acidic residues" evidence="9">
    <location>
        <begin position="523"/>
        <end position="545"/>
    </location>
</feature>
<evidence type="ECO:0000256" key="7">
    <source>
        <dbReference type="ARBA" id="ARBA00023303"/>
    </source>
</evidence>
<dbReference type="PANTHER" id="PTHR11003:SF342">
    <property type="entry name" value="OUTWARD-RECTIFIER POTASSIUM CHANNEL TOK1"/>
    <property type="match status" value="1"/>
</dbReference>
<evidence type="ECO:0000256" key="3">
    <source>
        <dbReference type="ARBA" id="ARBA00022692"/>
    </source>
</evidence>
<dbReference type="HOGENOM" id="CLU_013394_0_0_1"/>
<dbReference type="PRINTS" id="PR01333">
    <property type="entry name" value="2POREKCHANEL"/>
</dbReference>
<gene>
    <name evidence="12" type="ORF">M419DRAFT_75088</name>
</gene>
<organism evidence="12 13">
    <name type="scientific">Hypocrea jecorina (strain ATCC 56765 / BCRC 32924 / NRRL 11460 / Rut C-30)</name>
    <name type="common">Trichoderma reesei</name>
    <dbReference type="NCBI Taxonomy" id="1344414"/>
    <lineage>
        <taxon>Eukaryota</taxon>
        <taxon>Fungi</taxon>
        <taxon>Dikarya</taxon>
        <taxon>Ascomycota</taxon>
        <taxon>Pezizomycotina</taxon>
        <taxon>Sordariomycetes</taxon>
        <taxon>Hypocreomycetidae</taxon>
        <taxon>Hypocreales</taxon>
        <taxon>Hypocreaceae</taxon>
        <taxon>Trichoderma</taxon>
    </lineage>
</organism>
<name>A0A024SHC3_HYPJR</name>
<evidence type="ECO:0000256" key="8">
    <source>
        <dbReference type="RuleBase" id="RU003857"/>
    </source>
</evidence>
<feature type="domain" description="Potassium channel" evidence="11">
    <location>
        <begin position="220"/>
        <end position="290"/>
    </location>
</feature>
<feature type="domain" description="Potassium channel" evidence="11">
    <location>
        <begin position="379"/>
        <end position="455"/>
    </location>
</feature>
<evidence type="ECO:0000256" key="6">
    <source>
        <dbReference type="ARBA" id="ARBA00023136"/>
    </source>
</evidence>
<evidence type="ECO:0000259" key="11">
    <source>
        <dbReference type="Pfam" id="PF07885"/>
    </source>
</evidence>
<feature type="region of interest" description="Disordered" evidence="9">
    <location>
        <begin position="629"/>
        <end position="655"/>
    </location>
</feature>
<dbReference type="GO" id="GO:0005886">
    <property type="term" value="C:plasma membrane"/>
    <property type="evidence" value="ECO:0007669"/>
    <property type="project" value="TreeGrafter"/>
</dbReference>
<feature type="transmembrane region" description="Helical" evidence="10">
    <location>
        <begin position="213"/>
        <end position="231"/>
    </location>
</feature>
<evidence type="ECO:0000313" key="12">
    <source>
        <dbReference type="EMBL" id="ETS03886.1"/>
    </source>
</evidence>
<dbReference type="Proteomes" id="UP000024376">
    <property type="component" value="Unassembled WGS sequence"/>
</dbReference>
<dbReference type="KEGG" id="trr:M419DRAFT_75088"/>
<dbReference type="GO" id="GO:0015271">
    <property type="term" value="F:outward rectifier potassium channel activity"/>
    <property type="evidence" value="ECO:0007669"/>
    <property type="project" value="TreeGrafter"/>
</dbReference>
<evidence type="ECO:0000256" key="10">
    <source>
        <dbReference type="SAM" id="Phobius"/>
    </source>
</evidence>
<dbReference type="InterPro" id="IPR013099">
    <property type="entry name" value="K_chnl_dom"/>
</dbReference>
<feature type="region of interest" description="Disordered" evidence="9">
    <location>
        <begin position="1"/>
        <end position="35"/>
    </location>
</feature>
<dbReference type="AlphaFoldDB" id="A0A024SHC3"/>
<keyword evidence="3 8" id="KW-0812">Transmembrane</keyword>
<feature type="transmembrane region" description="Helical" evidence="10">
    <location>
        <begin position="269"/>
        <end position="290"/>
    </location>
</feature>
<evidence type="ECO:0000256" key="5">
    <source>
        <dbReference type="ARBA" id="ARBA00023065"/>
    </source>
</evidence>
<dbReference type="GO" id="GO:0022841">
    <property type="term" value="F:potassium ion leak channel activity"/>
    <property type="evidence" value="ECO:0007669"/>
    <property type="project" value="TreeGrafter"/>
</dbReference>
<dbReference type="EMBL" id="KI911142">
    <property type="protein sequence ID" value="ETS03886.1"/>
    <property type="molecule type" value="Genomic_DNA"/>
</dbReference>
<keyword evidence="7 8" id="KW-0407">Ion channel</keyword>
<dbReference type="SUPFAM" id="SSF81324">
    <property type="entry name" value="Voltage-gated potassium channels"/>
    <property type="match status" value="2"/>
</dbReference>
<feature type="compositionally biased region" description="Basic and acidic residues" evidence="9">
    <location>
        <begin position="546"/>
        <end position="559"/>
    </location>
</feature>
<dbReference type="OrthoDB" id="297496at2759"/>
<dbReference type="GO" id="GO:0030322">
    <property type="term" value="P:stabilization of membrane potential"/>
    <property type="evidence" value="ECO:0007669"/>
    <property type="project" value="TreeGrafter"/>
</dbReference>